<keyword evidence="5" id="KW-1185">Reference proteome</keyword>
<evidence type="ECO:0000313" key="4">
    <source>
        <dbReference type="EMBL" id="PSL17572.1"/>
    </source>
</evidence>
<dbReference type="InterPro" id="IPR018511">
    <property type="entry name" value="Hemolysin-typ_Ca-bd_CS"/>
</dbReference>
<protein>
    <recommendedName>
        <fullName evidence="6">Ca2+-binding RTX toxin-like protein</fullName>
    </recommendedName>
</protein>
<name>A0A2P8F7B3_9RHOB</name>
<dbReference type="InterPro" id="IPR050557">
    <property type="entry name" value="RTX_toxin/Mannuronan_C5-epim"/>
</dbReference>
<dbReference type="GO" id="GO:0005509">
    <property type="term" value="F:calcium ion binding"/>
    <property type="evidence" value="ECO:0007669"/>
    <property type="project" value="InterPro"/>
</dbReference>
<reference evidence="4 5" key="1">
    <citation type="submission" date="2018-03" db="EMBL/GenBank/DDBJ databases">
        <title>Genomic Encyclopedia of Archaeal and Bacterial Type Strains, Phase II (KMG-II): from individual species to whole genera.</title>
        <authorList>
            <person name="Goeker M."/>
        </authorList>
    </citation>
    <scope>NUCLEOTIDE SEQUENCE [LARGE SCALE GENOMIC DNA]</scope>
    <source>
        <strain evidence="4 5">DSM 100673</strain>
    </source>
</reference>
<dbReference type="PANTHER" id="PTHR38340:SF1">
    <property type="entry name" value="S-LAYER PROTEIN"/>
    <property type="match status" value="1"/>
</dbReference>
<dbReference type="Gene3D" id="2.150.10.10">
    <property type="entry name" value="Serralysin-like metalloprotease, C-terminal"/>
    <property type="match status" value="1"/>
</dbReference>
<dbReference type="EMBL" id="PYGJ01000016">
    <property type="protein sequence ID" value="PSL17572.1"/>
    <property type="molecule type" value="Genomic_DNA"/>
</dbReference>
<dbReference type="InterPro" id="IPR011049">
    <property type="entry name" value="Serralysin-like_metalloprot_C"/>
</dbReference>
<dbReference type="PRINTS" id="PR00313">
    <property type="entry name" value="CABNDNGRPT"/>
</dbReference>
<comment type="subcellular location">
    <subcellularLocation>
        <location evidence="1">Secreted</location>
    </subcellularLocation>
</comment>
<proteinExistence type="predicted"/>
<dbReference type="InterPro" id="IPR001343">
    <property type="entry name" value="Hemolysn_Ca-bd"/>
</dbReference>
<evidence type="ECO:0000256" key="3">
    <source>
        <dbReference type="SAM" id="MobiDB-lite"/>
    </source>
</evidence>
<dbReference type="InterPro" id="IPR018247">
    <property type="entry name" value="EF_Hand_1_Ca_BS"/>
</dbReference>
<dbReference type="PROSITE" id="PS00330">
    <property type="entry name" value="HEMOLYSIN_CALCIUM"/>
    <property type="match status" value="1"/>
</dbReference>
<feature type="region of interest" description="Disordered" evidence="3">
    <location>
        <begin position="426"/>
        <end position="456"/>
    </location>
</feature>
<accession>A0A2P8F7B3</accession>
<evidence type="ECO:0000256" key="2">
    <source>
        <dbReference type="ARBA" id="ARBA00022525"/>
    </source>
</evidence>
<gene>
    <name evidence="4" type="ORF">CLV88_11619</name>
</gene>
<dbReference type="OrthoDB" id="7762442at2"/>
<dbReference type="PANTHER" id="PTHR38340">
    <property type="entry name" value="S-LAYER PROTEIN"/>
    <property type="match status" value="1"/>
</dbReference>
<dbReference type="Proteomes" id="UP000240418">
    <property type="component" value="Unassembled WGS sequence"/>
</dbReference>
<dbReference type="Pfam" id="PF00353">
    <property type="entry name" value="HemolysinCabind"/>
    <property type="match status" value="4"/>
</dbReference>
<keyword evidence="2" id="KW-0964">Secreted</keyword>
<evidence type="ECO:0000313" key="5">
    <source>
        <dbReference type="Proteomes" id="UP000240418"/>
    </source>
</evidence>
<comment type="caution">
    <text evidence="4">The sequence shown here is derived from an EMBL/GenBank/DDBJ whole genome shotgun (WGS) entry which is preliminary data.</text>
</comment>
<evidence type="ECO:0008006" key="6">
    <source>
        <dbReference type="Google" id="ProtNLM"/>
    </source>
</evidence>
<organism evidence="4 5">
    <name type="scientific">Shimia abyssi</name>
    <dbReference type="NCBI Taxonomy" id="1662395"/>
    <lineage>
        <taxon>Bacteria</taxon>
        <taxon>Pseudomonadati</taxon>
        <taxon>Pseudomonadota</taxon>
        <taxon>Alphaproteobacteria</taxon>
        <taxon>Rhodobacterales</taxon>
        <taxon>Roseobacteraceae</taxon>
    </lineage>
</organism>
<dbReference type="PROSITE" id="PS00018">
    <property type="entry name" value="EF_HAND_1"/>
    <property type="match status" value="1"/>
</dbReference>
<dbReference type="SUPFAM" id="SSF51120">
    <property type="entry name" value="beta-Roll"/>
    <property type="match status" value="2"/>
</dbReference>
<dbReference type="GO" id="GO:0005576">
    <property type="term" value="C:extracellular region"/>
    <property type="evidence" value="ECO:0007669"/>
    <property type="project" value="UniProtKB-SubCell"/>
</dbReference>
<evidence type="ECO:0000256" key="1">
    <source>
        <dbReference type="ARBA" id="ARBA00004613"/>
    </source>
</evidence>
<feature type="compositionally biased region" description="Low complexity" evidence="3">
    <location>
        <begin position="436"/>
        <end position="445"/>
    </location>
</feature>
<dbReference type="RefSeq" id="WP_106609905.1">
    <property type="nucleotide sequence ID" value="NZ_PYGJ01000016.1"/>
</dbReference>
<sequence>MAEIIGTPNDDILDGTNDDDTIKGLAGDDLIDGLDGDDFLRGDDGDDVVFGNDGNDSIFAGEADDGDDLQLGGDGDDEIGGNGGDDILIGDSHDGVMDFGDASDDGNDQIYGGDGQDLLIGGSYDNDGVDVSYAGAADGAIAGNINGTGNTVAWAGDGNDIVYGAHGSDILGGGHGDDQVYGLGGDDIIFGKSGDDTLDGGDGDDLIFNGAGSDVVDGGAGDDLIWAGGGDDQLTGGAGGDTFGFDADTAGNGNDNITDFNTDEDTLLLANYGFQTKYDVIRAMADSEDGVVLTLSDDEVVTIAGTTVLQFLAAPDSAIELQEFGPGGDGGSSSVTYHTIFDQLPEGESPEEEAPEKVLMWGYTPGYAGEDHDHDHEGAHGVPVEELLSFLTTITGLDLAELGLIDDDGVGPFDNVTDISLTLGDLGTTSGGDGGNANNTNTGSGEDNDATADGASANSSVSISFADGSVVNTEAVLGGYYFDFLNNLIYDQEGNSRLFWGVPGGVDEDSSYDSGAGSDRLVLTEAQNYWGDHSDLDAPGTVEESLEPGSYTGDGDDVIVAGRLELLHQAFIEAGAGYNVLEVDAKGVYAQPLKLENIQEVHINNLPNFYSDGSGSSTSSGFPSDYPEVTGNNTYPDSFLDLSRATEVERVVITEGVDVFEGINIGQLTVAGIRNNAVARLEGGFHGGVNLHYGEGQEGGIILELNLGDTGSEFLLNVAHNSNTLTLVSMGGGNAIEEIDLGNGLLTTLNIIGDAPLYLGDDISDWFEDGRPVTVNAIENTGGVDLNINNHREVIILGSKGNDEWQIDHARSLEMVLQDGDNRVNANDVEFSSIVGGDGDNVITQVDVERNVEVSDVTLGNGDNFVAVNARQSIDISTGEGDDYIVVGGYFSDFEFGKSQTTTSDDDNGVLVNINVGGGDNTVRLGWNKDGNDKMPNLADGVNGGDVDWIDDTLHDTMDGITALPGSVIRGKDIALFVDQTSDVTQVDFSEANFSEVVLQGDAGLAVTLGQFLAIGPDKMRAEYGAFDEVANVTIVVSEDLNFDDLGDLETMIDNGVRISIFLEDGAMLTLTAEQLDKYVANDGILTDIAGLTGSVMITDAGLSFNEFGTDSSTGGVEGAEFISGTLSDDSDCGFDDGTGVTIMRTADGYERPAPTSSDDALKIDTDPGVVTISEDLITSETDTLLISGSNDLVIADGVCIELDPEATVDFSGLTGDLTGMDLLLRGASQPTIIGNADTDNRIDLKLVGVEVSHPGDNIFTAAVVGEEGYDKGINSSGVQTFVVTDVDDGEDDGNGTVDPAELLKWNTVLTDQEFATIYVCDKTEDLEVLGLQGNFNAVVNFLQVNWGVDLLLEGDGAVDHSAKANGNPAWSNIGQVNMDFFWPGAPAVVNINNQGVDLGADGRPLHVEAINITNASSITVNVEDGDAVIGSINNNSEFNGGVGVTDSGTGPHDGDASLDLPDFLGSGNEMVETLTFVSANDVTVQGGFDLAGLSTIDASAVDGTFTLMLTDMMAVNDLSDVDLIGVEAIVFGNDGTQVTVSADQIIDLGVDGFADTSVEMSMMTMLNVNGLSTQEIDFRDIDVEGIGEVAFADVDGEFTVAAGTDFDCAECLVVNAVENDTTVVLTYDQLLSADTKTPDGIVDVKVNTGITKGGDTFTGTVALTDIGEDDCVDVSQFVDGGVAEGDINVELRLVDFTASADFGVIGGSDVDLITINASGAVDLTASGSEMNGKDIDDVDCIVLEDGAVLTLTAAQVDALENGDDEIQIKLADGASATLNVTDLSTESIDLDALVEAYPGLNIGTVSILDLGDPASPGASDIVIDAATTFGGADEIVTPTADENDADDGLEPTTVTMTVQQFLSSAGIITGDSVINMTNLVNNNDSDGDFVLDEAVVDLSGVNNAGFVQLGELTVTLADGSDLGDFQIQLSNGQMIRFNAPEQADGADIVEIGGGTPVTAVAWLFESSAIQPIDTTNYNGGINHLFISEELIDNTPGQNEEAIWNTLASSIVVEKYNANDIPDIVIPFDRVNTFEALTAVNGVVYDDQDEYQTIANLTINLEGHTNIGDVGVGDTVVAAGEPSIFDTLTINSYEDRTTLGALDTGFDFLPNRVGDISLNVGTVDELLDVTINTGDFFDAVNVNGAAATRDGLDIEVGTIFFGAEEADSHALLTLTGDNDITIDDVDISDAEVSLLHIDVDEVFDGNPPAEVTIGGESLNDLADAVGLADDLDSVFHMDGFVADDTDSLGTAPWDEEIIIRTVGGDNNVKELGVGSAFEVDAVIIEPGTTLTMTAAQVAAVGIVDADGDGVADNWIGGGTLHICDLNGEDLDLDLIAAAGINIGTITIEGDGVTELHPDTTLGDADVIEIIAEDNGTPEDVTLVLTAAQFQSSSEVIIETVSGDATASVTIDQVASIGTAAEPGDPLLVDLDLSGVAVTTGTNNLFLTDDDDTNVPADVLFSDTSVLNSGDNSFAVNLWDINDDGGAVAHELDGQTVRFSNAVQAERVVNVLGADDDTNPANDLVPTDANYPMIDESEKNEKDTNVVWAFSSIVGTVEAGVVDVSGYNGNLGRLWLRDDLVDGVNVDALFTITDENGDAFFTLDADIIKRIDETDLIGLLELNVPINQTVEVSAFTQLAFGTEYTIEDLLVSVANLDISLGGETSIGDLLIDNLLAAPDPNFPNFPGDDEFGTLTINSYLADDNAHYLLPDGWDPADNPLPSNTLYFDGDNVIGDIASGPSRGELANVDIDTSAPGEIGASLVFGTMSLSDDDANSTATVDIDGNNNNDVTGKAIDTSDADVTTLVVDTTGFNGVFTLTGGSPAFDLDDTEILRLVDANGNSTVNSGYEPELDGNGNLVLNLDGNGVPYAGVAGADLSLIDTDGHDGNVNLGVIAEVDGDDFTLDNNGNANGTVTATLGDANVDGNTVAPELNDGGTWDFDDGNTNGPGMELTIQESAEFGAGNLRFNQVDVINIEGDVDFTGLLADDGNTGAVEGLEIIGDGNSNDNTQFVLAEGATLKMTDEQFIQFKDEFDITGPGTDLTVDAAFITDNGGDLTELRGLTSIDVAAGSVVTMTPEQARIATVDGGAVGDLTGIDVTIIVDDEDECGDPLGPLLDGNGNAVTDDVNGNNNAVDSYEDLTGVMGINTLIIEDSDGNPNTVDVTVGVTVEEADGLATGGTVTKNGNDLLAAAGDTDVNGNADGNFVDLTDPNALDLSLVDALLLQDEDATIVDLTQLQTLSGNGAAIIQEDADGNPNTLDNPIILKAAGDISDENLNLVDGLILTGDATVSLLQAESFGFGVVEDPADSGFTLFVDDLQFDANGNANPNVNINLTNLSSDTNANDNVSTGLSSVVLKTDAVDENANPITVEINSVAVDGNGNTVITGLMADGDGNANTVDVQIDDANLFSNPFDAFEVSGSADFDQNVNLNLNNYDFTYSGSGSYTNDETDVTGTSTWDGSGATGDVSVNLDFDDNNANQNTTDFTFTGSSGVNVVEIVDEGELSQVLGNGGTVSLTGGPGGTDEFVINDDEDVNTNPNGNLPLDAVSGFEYLVLGDLDGNEFYDLTGVDQFMALILDDANSNQNSNFNVNGIDANLAMDIRLRFNNDGFNMINALDLALEDANGNTDEVQVTFLMDGNEWDDNNQPNYMEFLTIDGVETITLVSSGDALDGNGNRTENDVYSLFADAVETLVIEGDVDFNVNTNSAPMLDTVDANGFSGGSLKFSDGNGLTIDLDYLGAASSADQDVNINSNDVGLNINTGDGEDDVNVNQFSTLASDRVEISTEAGDDLINVDLGDNNADVDVEAGADSDVVRHWRGGDDIDFDLGTGMDLFVATYDVNGNDALSGVSDLVIDGGDGNDLILINLEDGNGPATGVIALGSGADRLGLLNSLNDDGNIDDRAIGVSDFDVDDDVIILEAFDFNTNSNLMFDGNSIPADANGNNIQVTDDVTFVTQSFPSGAGYDISGASVAGTTLIVEFSFDANNNADDWDANFPDGEDLLRGLDSNGNNTDITVTADQSGYIVAYNSGDAWIWAYEDADGNGDVDSNEVELVTRLEDINIGALDGDNFDEMFL</sequence>